<dbReference type="InterPro" id="IPR025657">
    <property type="entry name" value="RadC_JAB"/>
</dbReference>
<feature type="domain" description="MPN" evidence="6">
    <location>
        <begin position="42"/>
        <end position="164"/>
    </location>
</feature>
<dbReference type="Proteomes" id="UP001139955">
    <property type="component" value="Unassembled WGS sequence"/>
</dbReference>
<dbReference type="GO" id="GO:0046872">
    <property type="term" value="F:metal ion binding"/>
    <property type="evidence" value="ECO:0007669"/>
    <property type="project" value="UniProtKB-KW"/>
</dbReference>
<keyword evidence="2" id="KW-0479">Metal-binding</keyword>
<dbReference type="Gene3D" id="3.40.140.10">
    <property type="entry name" value="Cytidine Deaminase, domain 2"/>
    <property type="match status" value="1"/>
</dbReference>
<evidence type="ECO:0000313" key="8">
    <source>
        <dbReference type="Proteomes" id="UP001139955"/>
    </source>
</evidence>
<dbReference type="InterPro" id="IPR020891">
    <property type="entry name" value="UPF0758_CS"/>
</dbReference>
<reference evidence="7" key="2">
    <citation type="journal article" date="2023" name="mSystems">
        <title>Charting the Lipopeptidome of Nonpathogenic Pseudomonas.</title>
        <authorList>
            <person name="Cesa-Luna C."/>
            <person name="Geudens N."/>
            <person name="Girard L."/>
            <person name="De Roo V."/>
            <person name="Maklad H.R."/>
            <person name="Martins J.C."/>
            <person name="Hofte M."/>
            <person name="De Mot R."/>
        </authorList>
    </citation>
    <scope>NUCLEOTIDE SEQUENCE</scope>
    <source>
        <strain evidence="7">B1M3-32</strain>
    </source>
</reference>
<dbReference type="PANTHER" id="PTHR30471">
    <property type="entry name" value="DNA REPAIR PROTEIN RADC"/>
    <property type="match status" value="1"/>
</dbReference>
<keyword evidence="8" id="KW-1185">Reference proteome</keyword>
<dbReference type="PROSITE" id="PS50249">
    <property type="entry name" value="MPN"/>
    <property type="match status" value="1"/>
</dbReference>
<evidence type="ECO:0000256" key="2">
    <source>
        <dbReference type="ARBA" id="ARBA00022723"/>
    </source>
</evidence>
<keyword evidence="3" id="KW-0378">Hydrolase</keyword>
<dbReference type="AlphaFoldDB" id="A0A9X2XDQ9"/>
<sequence length="164" mass="18139">MVTPPVSAKSLNAANDALNEDDLIIRKAISLLEQRMFKRGPAFQNPEDVEQYLRLQLGGEKREVFACVFLDSKHRLIAIESLFFGTIDVTSVHPRVILQRALELNSAALIMAHNHPSGDTNPSVVDGALTRHLQEILAKVDIRLLDHFIIGEGKPYSFASAGLL</sequence>
<evidence type="ECO:0000256" key="1">
    <source>
        <dbReference type="ARBA" id="ARBA00022670"/>
    </source>
</evidence>
<keyword evidence="5" id="KW-0482">Metalloprotease</keyword>
<dbReference type="RefSeq" id="WP_301621275.1">
    <property type="nucleotide sequence ID" value="NZ_JAOSKY010000002.1"/>
</dbReference>
<evidence type="ECO:0000259" key="6">
    <source>
        <dbReference type="PROSITE" id="PS50249"/>
    </source>
</evidence>
<dbReference type="PROSITE" id="PS01302">
    <property type="entry name" value="UPF0758"/>
    <property type="match status" value="1"/>
</dbReference>
<keyword evidence="4" id="KW-0862">Zinc</keyword>
<dbReference type="CDD" id="cd08071">
    <property type="entry name" value="MPN_DUF2466"/>
    <property type="match status" value="1"/>
</dbReference>
<proteinExistence type="predicted"/>
<dbReference type="PANTHER" id="PTHR30471:SF3">
    <property type="entry name" value="UPF0758 PROTEIN YEES-RELATED"/>
    <property type="match status" value="1"/>
</dbReference>
<name>A0A9X2XDQ9_9PSED</name>
<protein>
    <submittedName>
        <fullName evidence="7">DNA repair protein RadC</fullName>
    </submittedName>
</protein>
<keyword evidence="1" id="KW-0645">Protease</keyword>
<dbReference type="InterPro" id="IPR001405">
    <property type="entry name" value="UPF0758"/>
</dbReference>
<accession>A0A9X2XDQ9</accession>
<dbReference type="NCBIfam" id="TIGR00608">
    <property type="entry name" value="radc"/>
    <property type="match status" value="1"/>
</dbReference>
<dbReference type="GO" id="GO:0006508">
    <property type="term" value="P:proteolysis"/>
    <property type="evidence" value="ECO:0007669"/>
    <property type="project" value="UniProtKB-KW"/>
</dbReference>
<organism evidence="7 8">
    <name type="scientific">Pseudomonas koreensis</name>
    <dbReference type="NCBI Taxonomy" id="198620"/>
    <lineage>
        <taxon>Bacteria</taxon>
        <taxon>Pseudomonadati</taxon>
        <taxon>Pseudomonadota</taxon>
        <taxon>Gammaproteobacteria</taxon>
        <taxon>Pseudomonadales</taxon>
        <taxon>Pseudomonadaceae</taxon>
        <taxon>Pseudomonas</taxon>
    </lineage>
</organism>
<dbReference type="EMBL" id="JAOSKY010000002">
    <property type="protein sequence ID" value="MCU7247299.1"/>
    <property type="molecule type" value="Genomic_DNA"/>
</dbReference>
<comment type="caution">
    <text evidence="7">The sequence shown here is derived from an EMBL/GenBank/DDBJ whole genome shotgun (WGS) entry which is preliminary data.</text>
</comment>
<evidence type="ECO:0000313" key="7">
    <source>
        <dbReference type="EMBL" id="MCU7247299.1"/>
    </source>
</evidence>
<evidence type="ECO:0000256" key="5">
    <source>
        <dbReference type="ARBA" id="ARBA00023049"/>
    </source>
</evidence>
<gene>
    <name evidence="7" type="primary">radC</name>
    <name evidence="7" type="ORF">OC940_05745</name>
</gene>
<dbReference type="InterPro" id="IPR037518">
    <property type="entry name" value="MPN"/>
</dbReference>
<evidence type="ECO:0000256" key="4">
    <source>
        <dbReference type="ARBA" id="ARBA00022833"/>
    </source>
</evidence>
<reference evidence="7" key="1">
    <citation type="submission" date="2022-09" db="EMBL/GenBank/DDBJ databases">
        <authorList>
            <person name="Cesa-Luna C."/>
            <person name="Girard L."/>
            <person name="Lood C."/>
            <person name="Hofte M."/>
            <person name="De Mot R."/>
        </authorList>
    </citation>
    <scope>NUCLEOTIDE SEQUENCE</scope>
    <source>
        <strain evidence="7">B1M3-32</strain>
    </source>
</reference>
<dbReference type="GO" id="GO:0008237">
    <property type="term" value="F:metallopeptidase activity"/>
    <property type="evidence" value="ECO:0007669"/>
    <property type="project" value="UniProtKB-KW"/>
</dbReference>
<evidence type="ECO:0000256" key="3">
    <source>
        <dbReference type="ARBA" id="ARBA00022801"/>
    </source>
</evidence>
<dbReference type="Pfam" id="PF04002">
    <property type="entry name" value="RadC"/>
    <property type="match status" value="1"/>
</dbReference>